<evidence type="ECO:0000256" key="3">
    <source>
        <dbReference type="ARBA" id="ARBA00022605"/>
    </source>
</evidence>
<feature type="domain" description="Dihydrodipicolinate reductase C-terminal" evidence="14">
    <location>
        <begin position="130"/>
        <end position="264"/>
    </location>
</feature>
<evidence type="ECO:0000256" key="6">
    <source>
        <dbReference type="ARBA" id="ARBA00023002"/>
    </source>
</evidence>
<dbReference type="PANTHER" id="PTHR20836:SF0">
    <property type="entry name" value="4-HYDROXY-TETRAHYDRODIPICOLINATE REDUCTASE 1, CHLOROPLASTIC-RELATED"/>
    <property type="match status" value="1"/>
</dbReference>
<dbReference type="GO" id="GO:0005829">
    <property type="term" value="C:cytosol"/>
    <property type="evidence" value="ECO:0007669"/>
    <property type="project" value="TreeGrafter"/>
</dbReference>
<evidence type="ECO:0000259" key="13">
    <source>
        <dbReference type="Pfam" id="PF01113"/>
    </source>
</evidence>
<protein>
    <recommendedName>
        <fullName evidence="10">4-hydroxy-tetrahydrodipicolinate reductase</fullName>
        <ecNumber evidence="10">1.17.1.8</ecNumber>
    </recommendedName>
</protein>
<dbReference type="Pfam" id="PF05173">
    <property type="entry name" value="DapB_C"/>
    <property type="match status" value="1"/>
</dbReference>
<dbReference type="GO" id="GO:0019877">
    <property type="term" value="P:diaminopimelate biosynthetic process"/>
    <property type="evidence" value="ECO:0007669"/>
    <property type="project" value="UniProtKB-KW"/>
</dbReference>
<dbReference type="SUPFAM" id="SSF55347">
    <property type="entry name" value="Glyceraldehyde-3-phosphate dehydrogenase-like, C-terminal domain"/>
    <property type="match status" value="1"/>
</dbReference>
<dbReference type="Gene3D" id="3.40.50.720">
    <property type="entry name" value="NAD(P)-binding Rossmann-like Domain"/>
    <property type="match status" value="1"/>
</dbReference>
<dbReference type="InterPro" id="IPR022663">
    <property type="entry name" value="DapB_C"/>
</dbReference>
<evidence type="ECO:0000313" key="15">
    <source>
        <dbReference type="EMBL" id="SVB46669.1"/>
    </source>
</evidence>
<evidence type="ECO:0000256" key="11">
    <source>
        <dbReference type="ARBA" id="ARBA00049080"/>
    </source>
</evidence>
<reference evidence="15" key="1">
    <citation type="submission" date="2018-05" db="EMBL/GenBank/DDBJ databases">
        <authorList>
            <person name="Lanie J.A."/>
            <person name="Ng W.-L."/>
            <person name="Kazmierczak K.M."/>
            <person name="Andrzejewski T.M."/>
            <person name="Davidsen T.M."/>
            <person name="Wayne K.J."/>
            <person name="Tettelin H."/>
            <person name="Glass J.I."/>
            <person name="Rusch D."/>
            <person name="Podicherti R."/>
            <person name="Tsui H.-C.T."/>
            <person name="Winkler M.E."/>
        </authorList>
    </citation>
    <scope>NUCLEOTIDE SEQUENCE</scope>
</reference>
<evidence type="ECO:0000256" key="10">
    <source>
        <dbReference type="ARBA" id="ARBA00038983"/>
    </source>
</evidence>
<dbReference type="Gene3D" id="3.30.360.10">
    <property type="entry name" value="Dihydrodipicolinate Reductase, domain 2"/>
    <property type="match status" value="1"/>
</dbReference>
<keyword evidence="5" id="KW-0220">Diaminopimelate biosynthesis</keyword>
<dbReference type="PROSITE" id="PS01298">
    <property type="entry name" value="DAPB"/>
    <property type="match status" value="1"/>
</dbReference>
<evidence type="ECO:0000256" key="2">
    <source>
        <dbReference type="ARBA" id="ARBA00022490"/>
    </source>
</evidence>
<evidence type="ECO:0000256" key="5">
    <source>
        <dbReference type="ARBA" id="ARBA00022915"/>
    </source>
</evidence>
<dbReference type="PIRSF" id="PIRSF000161">
    <property type="entry name" value="DHPR"/>
    <property type="match status" value="1"/>
</dbReference>
<evidence type="ECO:0000256" key="1">
    <source>
        <dbReference type="ARBA" id="ARBA00006642"/>
    </source>
</evidence>
<comment type="catalytic activity">
    <reaction evidence="11">
        <text>(S)-2,3,4,5-tetrahydrodipicolinate + NADP(+) + H2O = (2S,4S)-4-hydroxy-2,3,4,5-tetrahydrodipicolinate + NADPH + H(+)</text>
        <dbReference type="Rhea" id="RHEA:35331"/>
        <dbReference type="ChEBI" id="CHEBI:15377"/>
        <dbReference type="ChEBI" id="CHEBI:15378"/>
        <dbReference type="ChEBI" id="CHEBI:16845"/>
        <dbReference type="ChEBI" id="CHEBI:57783"/>
        <dbReference type="ChEBI" id="CHEBI:58349"/>
        <dbReference type="ChEBI" id="CHEBI:67139"/>
        <dbReference type="EC" id="1.17.1.8"/>
    </reaction>
</comment>
<keyword evidence="8" id="KW-0457">Lysine biosynthesis</keyword>
<dbReference type="EC" id="1.17.1.8" evidence="10"/>
<name>A0A382E8G3_9ZZZZ</name>
<dbReference type="InterPro" id="IPR023940">
    <property type="entry name" value="DHDPR_bac"/>
</dbReference>
<dbReference type="InterPro" id="IPR000846">
    <property type="entry name" value="DapB_N"/>
</dbReference>
<dbReference type="InterPro" id="IPR022664">
    <property type="entry name" value="DapB_N_CS"/>
</dbReference>
<dbReference type="InterPro" id="IPR036291">
    <property type="entry name" value="NAD(P)-bd_dom_sf"/>
</dbReference>
<dbReference type="NCBIfam" id="TIGR00036">
    <property type="entry name" value="dapB"/>
    <property type="match status" value="1"/>
</dbReference>
<keyword evidence="7" id="KW-0520">NAD</keyword>
<evidence type="ECO:0000256" key="8">
    <source>
        <dbReference type="ARBA" id="ARBA00023154"/>
    </source>
</evidence>
<evidence type="ECO:0000256" key="4">
    <source>
        <dbReference type="ARBA" id="ARBA00022857"/>
    </source>
</evidence>
<dbReference type="Pfam" id="PF01113">
    <property type="entry name" value="DapB_N"/>
    <property type="match status" value="1"/>
</dbReference>
<gene>
    <name evidence="15" type="ORF">METZ01_LOCUS199523</name>
</gene>
<comment type="catalytic activity">
    <reaction evidence="12">
        <text>(S)-2,3,4,5-tetrahydrodipicolinate + NAD(+) + H2O = (2S,4S)-4-hydroxy-2,3,4,5-tetrahydrodipicolinate + NADH + H(+)</text>
        <dbReference type="Rhea" id="RHEA:35323"/>
        <dbReference type="ChEBI" id="CHEBI:15377"/>
        <dbReference type="ChEBI" id="CHEBI:15378"/>
        <dbReference type="ChEBI" id="CHEBI:16845"/>
        <dbReference type="ChEBI" id="CHEBI:57540"/>
        <dbReference type="ChEBI" id="CHEBI:57945"/>
        <dbReference type="ChEBI" id="CHEBI:67139"/>
        <dbReference type="EC" id="1.17.1.8"/>
    </reaction>
</comment>
<evidence type="ECO:0000256" key="9">
    <source>
        <dbReference type="ARBA" id="ARBA00037922"/>
    </source>
</evidence>
<evidence type="ECO:0000259" key="14">
    <source>
        <dbReference type="Pfam" id="PF05173"/>
    </source>
</evidence>
<dbReference type="CDD" id="cd02274">
    <property type="entry name" value="DHDPR_N"/>
    <property type="match status" value="1"/>
</dbReference>
<keyword evidence="3" id="KW-0028">Amino-acid biosynthesis</keyword>
<comment type="similarity">
    <text evidence="1">Belongs to the DapB family.</text>
</comment>
<dbReference type="GO" id="GO:0008839">
    <property type="term" value="F:4-hydroxy-tetrahydrodipicolinate reductase"/>
    <property type="evidence" value="ECO:0007669"/>
    <property type="project" value="UniProtKB-EC"/>
</dbReference>
<proteinExistence type="inferred from homology"/>
<accession>A0A382E8G3</accession>
<organism evidence="15">
    <name type="scientific">marine metagenome</name>
    <dbReference type="NCBI Taxonomy" id="408172"/>
    <lineage>
        <taxon>unclassified sequences</taxon>
        <taxon>metagenomes</taxon>
        <taxon>ecological metagenomes</taxon>
    </lineage>
</organism>
<keyword evidence="6" id="KW-0560">Oxidoreductase</keyword>
<sequence>MASEITVAVNVALGKMGSTVLTAAAFEPGVTPIGGADIAASSSSTVVSGTSISIPLASSLSDLFKTVKPDVVVDFTNGEAAKSAIITCIDAGVRVVSGSTGLAADDFEEIARLSALKQVGVISASNFALGAVVLIHIAGIASKYFDYADLLESHHEAKVDAPSGTALSIAESMIEGRGSGFDHNVVESQILEGTRGGDYEGINVHSARMPGRVARHEVVFGALGQTLTMIHDSINRESFMPGVMIAVKRVSESDELVVGLASVLGLDKLNT</sequence>
<dbReference type="SUPFAM" id="SSF51735">
    <property type="entry name" value="NAD(P)-binding Rossmann-fold domains"/>
    <property type="match status" value="1"/>
</dbReference>
<feature type="domain" description="Dihydrodipicolinate reductase N-terminal" evidence="13">
    <location>
        <begin position="5"/>
        <end position="127"/>
    </location>
</feature>
<comment type="pathway">
    <text evidence="9">Amino-acid biosynthesis; L-lysine biosynthesis via DAP pathway; (S)-tetrahydrodipicolinate from L-aspartate: step 4/4.</text>
</comment>
<keyword evidence="2" id="KW-0963">Cytoplasm</keyword>
<dbReference type="PANTHER" id="PTHR20836">
    <property type="entry name" value="DIHYDRODIPICOLINATE REDUCTASE"/>
    <property type="match status" value="1"/>
</dbReference>
<dbReference type="FunFam" id="3.30.360.10:FF:000009">
    <property type="entry name" value="4-hydroxy-tetrahydrodipicolinate reductase"/>
    <property type="match status" value="1"/>
</dbReference>
<evidence type="ECO:0000256" key="7">
    <source>
        <dbReference type="ARBA" id="ARBA00023027"/>
    </source>
</evidence>
<evidence type="ECO:0000256" key="12">
    <source>
        <dbReference type="ARBA" id="ARBA00049396"/>
    </source>
</evidence>
<keyword evidence="4" id="KW-0521">NADP</keyword>
<dbReference type="EMBL" id="UINC01043105">
    <property type="protein sequence ID" value="SVB46669.1"/>
    <property type="molecule type" value="Genomic_DNA"/>
</dbReference>
<dbReference type="GO" id="GO:0009089">
    <property type="term" value="P:lysine biosynthetic process via diaminopimelate"/>
    <property type="evidence" value="ECO:0007669"/>
    <property type="project" value="InterPro"/>
</dbReference>
<dbReference type="AlphaFoldDB" id="A0A382E8G3"/>